<keyword evidence="3" id="KW-1185">Reference proteome</keyword>
<dbReference type="AlphaFoldDB" id="A0A3P8R6W9"/>
<accession>A0A3P8R6W9</accession>
<name>A0A3P8R6W9_ASTCA</name>
<feature type="region of interest" description="Disordered" evidence="1">
    <location>
        <begin position="49"/>
        <end position="68"/>
    </location>
</feature>
<dbReference type="Ensembl" id="ENSACLT00000037680.1">
    <property type="protein sequence ID" value="ENSACLP00000036807.1"/>
    <property type="gene ID" value="ENSACLG00000024927.1"/>
</dbReference>
<proteinExistence type="predicted"/>
<reference evidence="2" key="4">
    <citation type="submission" date="2025-09" db="UniProtKB">
        <authorList>
            <consortium name="Ensembl"/>
        </authorList>
    </citation>
    <scope>IDENTIFICATION</scope>
</reference>
<evidence type="ECO:0000313" key="2">
    <source>
        <dbReference type="Ensembl" id="ENSACLP00000036807.1"/>
    </source>
</evidence>
<reference evidence="2" key="3">
    <citation type="submission" date="2025-08" db="UniProtKB">
        <authorList>
            <consortium name="Ensembl"/>
        </authorList>
    </citation>
    <scope>IDENTIFICATION</scope>
</reference>
<reference evidence="2 3" key="1">
    <citation type="submission" date="2018-05" db="EMBL/GenBank/DDBJ databases">
        <authorList>
            <person name="Datahose"/>
        </authorList>
    </citation>
    <scope>NUCLEOTIDE SEQUENCE</scope>
</reference>
<reference evidence="3" key="2">
    <citation type="submission" date="2023-03" db="EMBL/GenBank/DDBJ databases">
        <authorList>
            <consortium name="Wellcome Sanger Institute Data Sharing"/>
        </authorList>
    </citation>
    <scope>NUCLEOTIDE SEQUENCE [LARGE SCALE GENOMIC DNA]</scope>
</reference>
<dbReference type="Proteomes" id="UP000265100">
    <property type="component" value="Chromosome 17"/>
</dbReference>
<evidence type="ECO:0000313" key="3">
    <source>
        <dbReference type="Proteomes" id="UP000265100"/>
    </source>
</evidence>
<sequence length="78" mass="8470">MDIHACGSVITYAKLNCNDTDLEQWCKRAAFDDSLSCPLRTPLRATCPRAATQPKPSRHQAADKSSSAHQCCCAVSLC</sequence>
<dbReference type="Bgee" id="ENSACLG00000024927">
    <property type="expression patterns" value="Expressed in liver and 1 other cell type or tissue"/>
</dbReference>
<organism evidence="2 3">
    <name type="scientific">Astatotilapia calliptera</name>
    <name type="common">Eastern happy</name>
    <name type="synonym">Chromis callipterus</name>
    <dbReference type="NCBI Taxonomy" id="8154"/>
    <lineage>
        <taxon>Eukaryota</taxon>
        <taxon>Metazoa</taxon>
        <taxon>Chordata</taxon>
        <taxon>Craniata</taxon>
        <taxon>Vertebrata</taxon>
        <taxon>Euteleostomi</taxon>
        <taxon>Actinopterygii</taxon>
        <taxon>Neopterygii</taxon>
        <taxon>Teleostei</taxon>
        <taxon>Neoteleostei</taxon>
        <taxon>Acanthomorphata</taxon>
        <taxon>Ovalentaria</taxon>
        <taxon>Cichlomorphae</taxon>
        <taxon>Cichliformes</taxon>
        <taxon>Cichlidae</taxon>
        <taxon>African cichlids</taxon>
        <taxon>Pseudocrenilabrinae</taxon>
        <taxon>Haplochromini</taxon>
        <taxon>Astatotilapia</taxon>
    </lineage>
</organism>
<dbReference type="OMA" id="MDIHACG"/>
<evidence type="ECO:0000256" key="1">
    <source>
        <dbReference type="SAM" id="MobiDB-lite"/>
    </source>
</evidence>
<dbReference type="GeneTree" id="ENSGT00990000211504"/>
<protein>
    <submittedName>
        <fullName evidence="2">Uncharacterized protein</fullName>
    </submittedName>
</protein>